<dbReference type="Proteomes" id="UP000324758">
    <property type="component" value="Unassembled WGS sequence"/>
</dbReference>
<evidence type="ECO:0000313" key="3">
    <source>
        <dbReference type="Proteomes" id="UP000324758"/>
    </source>
</evidence>
<gene>
    <name evidence="2" type="ORF">FXB40_07760</name>
</gene>
<name>A0A5D3KXD6_9BRAD</name>
<keyword evidence="3" id="KW-1185">Reference proteome</keyword>
<proteinExistence type="predicted"/>
<organism evidence="2 3">
    <name type="scientific">Bradyrhizobium rifense</name>
    <dbReference type="NCBI Taxonomy" id="515499"/>
    <lineage>
        <taxon>Bacteria</taxon>
        <taxon>Pseudomonadati</taxon>
        <taxon>Pseudomonadota</taxon>
        <taxon>Alphaproteobacteria</taxon>
        <taxon>Hyphomicrobiales</taxon>
        <taxon>Nitrobacteraceae</taxon>
        <taxon>Bradyrhizobium</taxon>
    </lineage>
</organism>
<dbReference type="EMBL" id="VSSS01000014">
    <property type="protein sequence ID" value="TYL97793.1"/>
    <property type="molecule type" value="Genomic_DNA"/>
</dbReference>
<dbReference type="InterPro" id="IPR010127">
    <property type="entry name" value="Phasin_subfam-1"/>
</dbReference>
<dbReference type="NCBIfam" id="TIGR01841">
    <property type="entry name" value="phasin"/>
    <property type="match status" value="1"/>
</dbReference>
<evidence type="ECO:0000259" key="1">
    <source>
        <dbReference type="Pfam" id="PF09361"/>
    </source>
</evidence>
<dbReference type="OrthoDB" id="7857244at2"/>
<evidence type="ECO:0000313" key="2">
    <source>
        <dbReference type="EMBL" id="TYL97793.1"/>
    </source>
</evidence>
<dbReference type="InterPro" id="IPR018968">
    <property type="entry name" value="Phasin"/>
</dbReference>
<comment type="caution">
    <text evidence="2">The sequence shown here is derived from an EMBL/GenBank/DDBJ whole genome shotgun (WGS) entry which is preliminary data.</text>
</comment>
<dbReference type="RefSeq" id="WP_148771615.1">
    <property type="nucleotide sequence ID" value="NZ_VSSS01000014.1"/>
</dbReference>
<feature type="domain" description="Phasin" evidence="1">
    <location>
        <begin position="27"/>
        <end position="125"/>
    </location>
</feature>
<accession>A0A5D3KXD6</accession>
<protein>
    <submittedName>
        <fullName evidence="2">Phasin family protein</fullName>
    </submittedName>
</protein>
<sequence length="142" mass="15585">MTDTASYIDMLRKFGSDLGLPKLNVDELLQAQKKNIDALGESAKVAAQGAQSVAQKQREVLEAGLREAETLARQYKPLGQMHENVALQTEFARKVFEIAVDGARESASTARQSTTDAVKIIQDRVKQSLEEIRASVRPNKSA</sequence>
<reference evidence="2 3" key="1">
    <citation type="submission" date="2019-08" db="EMBL/GenBank/DDBJ databases">
        <title>Bradyrhizobium hipponensis sp. nov., a rhizobium isolated from a Lupinus angustifolius root nodule in Tunisia.</title>
        <authorList>
            <person name="Off K."/>
            <person name="Rejili M."/>
            <person name="Mars M."/>
            <person name="Brachmann A."/>
            <person name="Marin M."/>
        </authorList>
    </citation>
    <scope>NUCLEOTIDE SEQUENCE [LARGE SCALE GENOMIC DNA]</scope>
    <source>
        <strain evidence="2 3">CTAW71</strain>
    </source>
</reference>
<dbReference type="AlphaFoldDB" id="A0A5D3KXD6"/>
<dbReference type="Pfam" id="PF09361">
    <property type="entry name" value="Phasin_2"/>
    <property type="match status" value="1"/>
</dbReference>